<keyword evidence="2" id="KW-0808">Transferase</keyword>
<evidence type="ECO:0000313" key="2">
    <source>
        <dbReference type="EMBL" id="GAK95949.1"/>
    </source>
</evidence>
<feature type="domain" description="Glycosyl transferase family 1" evidence="1">
    <location>
        <begin position="185"/>
        <end position="335"/>
    </location>
</feature>
<dbReference type="AlphaFoldDB" id="A0A090PYL5"/>
<dbReference type="EMBL" id="BBML01000001">
    <property type="protein sequence ID" value="GAK95949.1"/>
    <property type="molecule type" value="Genomic_DNA"/>
</dbReference>
<dbReference type="CDD" id="cd03811">
    <property type="entry name" value="GT4_GT28_WabH-like"/>
    <property type="match status" value="1"/>
</dbReference>
<dbReference type="eggNOG" id="COG0438">
    <property type="taxonomic scope" value="Bacteria"/>
</dbReference>
<dbReference type="RefSeq" id="WP_052510264.1">
    <property type="nucleotide sequence ID" value="NZ_BBML01000001.1"/>
</dbReference>
<dbReference type="SUPFAM" id="SSF53756">
    <property type="entry name" value="UDP-Glycosyltransferase/glycogen phosphorylase"/>
    <property type="match status" value="1"/>
</dbReference>
<dbReference type="InterPro" id="IPR001296">
    <property type="entry name" value="Glyco_trans_1"/>
</dbReference>
<accession>A0A090PYL5</accession>
<protein>
    <submittedName>
        <fullName evidence="2">Glycosyltransferase</fullName>
    </submittedName>
</protein>
<dbReference type="Proteomes" id="UP000029221">
    <property type="component" value="Unassembled WGS sequence"/>
</dbReference>
<name>A0A090PYL5_9FLAO</name>
<reference evidence="2" key="1">
    <citation type="journal article" date="2014" name="Genome Announc.">
        <title>Draft Genome Sequences of Marine Flavobacterium Nonlabens Strains NR17, NR24, NR27, NR32, NR33, and Ara13.</title>
        <authorList>
            <person name="Nakanishi M."/>
            <person name="Meirelles P."/>
            <person name="Suzuki R."/>
            <person name="Takatani N."/>
            <person name="Mino S."/>
            <person name="Suda W."/>
            <person name="Oshima K."/>
            <person name="Hattori M."/>
            <person name="Ohkuma M."/>
            <person name="Hosokawa M."/>
            <person name="Miyashita K."/>
            <person name="Thompson F.L."/>
            <person name="Niwa A."/>
            <person name="Sawabe T."/>
            <person name="Sawabe T."/>
        </authorList>
    </citation>
    <scope>NUCLEOTIDE SEQUENCE [LARGE SCALE GENOMIC DNA]</scope>
    <source>
        <strain evidence="2">JCM 19294</strain>
    </source>
</reference>
<gene>
    <name evidence="2" type="ORF">JCM19294_2731</name>
</gene>
<dbReference type="STRING" id="319236.BST91_11130"/>
<dbReference type="Pfam" id="PF00534">
    <property type="entry name" value="Glycos_transf_1"/>
    <property type="match status" value="1"/>
</dbReference>
<evidence type="ECO:0000313" key="3">
    <source>
        <dbReference type="Proteomes" id="UP000029221"/>
    </source>
</evidence>
<comment type="caution">
    <text evidence="2">The sequence shown here is derived from an EMBL/GenBank/DDBJ whole genome shotgun (WGS) entry which is preliminary data.</text>
</comment>
<sequence length="363" mass="40793">MKNKFLLYTPTLEGGGAEKVFIKLASYLIENNYDVRLITAYGTAYQDIQNEHLTVIRMFNKKPSQSKLLNLFLRLCIMPFIICFELIRFKPHYFITAVLEANVFGNISHFICQSRSKLIIRQAGELANETHPGKLSILLKWAFNRSHLLIANSDGTKTSMINFHKAISSKIEVIGNPIYESKTVKTNNSAGERYLLAVGRLESQKDYPTLLKSFALIKDDLNVKLKIAGDGMLKDELIQLTNELKISDSVEFLGFLEDLDDYYANCIALVLSSHNEAFGNVIIEAMSYGKPVISTRCAGPEFIINNDSIGELCAIKNPRSMADSIIKVVNSPQNYDSDLIIKRAQDFSLERIGNKYLTAITAL</sequence>
<dbReference type="Gene3D" id="3.40.50.2000">
    <property type="entry name" value="Glycogen Phosphorylase B"/>
    <property type="match status" value="2"/>
</dbReference>
<keyword evidence="3" id="KW-1185">Reference proteome</keyword>
<dbReference type="PANTHER" id="PTHR12526">
    <property type="entry name" value="GLYCOSYLTRANSFERASE"/>
    <property type="match status" value="1"/>
</dbReference>
<proteinExistence type="predicted"/>
<dbReference type="GO" id="GO:0016757">
    <property type="term" value="F:glycosyltransferase activity"/>
    <property type="evidence" value="ECO:0007669"/>
    <property type="project" value="InterPro"/>
</dbReference>
<organism evidence="2 3">
    <name type="scientific">Nonlabens tegetincola</name>
    <dbReference type="NCBI Taxonomy" id="323273"/>
    <lineage>
        <taxon>Bacteria</taxon>
        <taxon>Pseudomonadati</taxon>
        <taxon>Bacteroidota</taxon>
        <taxon>Flavobacteriia</taxon>
        <taxon>Flavobacteriales</taxon>
        <taxon>Flavobacteriaceae</taxon>
        <taxon>Nonlabens</taxon>
    </lineage>
</organism>
<evidence type="ECO:0000259" key="1">
    <source>
        <dbReference type="Pfam" id="PF00534"/>
    </source>
</evidence>